<dbReference type="EMBL" id="JAADJG010000359">
    <property type="protein sequence ID" value="KAF4448120.1"/>
    <property type="molecule type" value="Genomic_DNA"/>
</dbReference>
<name>A0A8H4KBD3_9HYPO</name>
<dbReference type="InterPro" id="IPR032675">
    <property type="entry name" value="LRR_dom_sf"/>
</dbReference>
<dbReference type="SUPFAM" id="SSF52047">
    <property type="entry name" value="RNI-like"/>
    <property type="match status" value="1"/>
</dbReference>
<dbReference type="OrthoDB" id="2520703at2759"/>
<reference evidence="1" key="1">
    <citation type="submission" date="2020-01" db="EMBL/GenBank/DDBJ databases">
        <title>Identification and distribution of gene clusters putatively required for synthesis of sphingolipid metabolism inhibitors in phylogenetically diverse species of the filamentous fungus Fusarium.</title>
        <authorList>
            <person name="Kim H.-S."/>
            <person name="Busman M."/>
            <person name="Brown D.W."/>
            <person name="Divon H."/>
            <person name="Uhlig S."/>
            <person name="Proctor R.H."/>
        </authorList>
    </citation>
    <scope>NUCLEOTIDE SEQUENCE</scope>
    <source>
        <strain evidence="1">NRRL 53441</strain>
    </source>
</reference>
<keyword evidence="2" id="KW-1185">Reference proteome</keyword>
<gene>
    <name evidence="1" type="ORF">F53441_8436</name>
</gene>
<dbReference type="AlphaFoldDB" id="A0A8H4KBD3"/>
<evidence type="ECO:0000313" key="2">
    <source>
        <dbReference type="Proteomes" id="UP000605986"/>
    </source>
</evidence>
<dbReference type="Gene3D" id="3.80.10.10">
    <property type="entry name" value="Ribonuclease Inhibitor"/>
    <property type="match status" value="1"/>
</dbReference>
<evidence type="ECO:0008006" key="3">
    <source>
        <dbReference type="Google" id="ProtNLM"/>
    </source>
</evidence>
<protein>
    <recommendedName>
        <fullName evidence="3">F-box domain-containing protein</fullName>
    </recommendedName>
</protein>
<comment type="caution">
    <text evidence="1">The sequence shown here is derived from an EMBL/GenBank/DDBJ whole genome shotgun (WGS) entry which is preliminary data.</text>
</comment>
<organism evidence="1 2">
    <name type="scientific">Fusarium austroafricanum</name>
    <dbReference type="NCBI Taxonomy" id="2364996"/>
    <lineage>
        <taxon>Eukaryota</taxon>
        <taxon>Fungi</taxon>
        <taxon>Dikarya</taxon>
        <taxon>Ascomycota</taxon>
        <taxon>Pezizomycotina</taxon>
        <taxon>Sordariomycetes</taxon>
        <taxon>Hypocreomycetidae</taxon>
        <taxon>Hypocreales</taxon>
        <taxon>Nectriaceae</taxon>
        <taxon>Fusarium</taxon>
        <taxon>Fusarium concolor species complex</taxon>
    </lineage>
</organism>
<sequence length="464" mass="53155">MAPDLPNEIWNTIFSNLEACKYYQLPPLCEELKRQTLRSLCLVSRRIGNLAREALYRNIAIGDGIRGPEQSLLLTQTLASNPKLGLATRAINIYDTMWVHYMYENPEPRMKQLFESLRLPCHLKDLLEADRITSGGCYSHFLPVIILALVPNVRFVQLVIPPGEHKALLWMLGGECIESQDKDKAKAGLSSRRLAANYLVNLEEVRLTERDFHLPGASAVRIVDSLLSHPNIKKLRLGKFNFTGWMIENGVFPGHQSNLRELYFGRGFVEHRYLRHILSRCRDLRILEFKHVTYCQAPYELSPEPGLLTFGDTLGDYAQNLVSLRLNGVCDYPTCAKKCTIGSLRQLKRLRHLTVHKSLLVGTGENRLPLAAALPLSLETLELRFESCRILDPEDLYEENDELFRLVSGGQFPHFRRLEYDRQPGDKFTKTIEGWTVQHENGDPNWSTKLVLNRQDYRICIKSA</sequence>
<proteinExistence type="predicted"/>
<evidence type="ECO:0000313" key="1">
    <source>
        <dbReference type="EMBL" id="KAF4448120.1"/>
    </source>
</evidence>
<accession>A0A8H4KBD3</accession>
<dbReference type="Proteomes" id="UP000605986">
    <property type="component" value="Unassembled WGS sequence"/>
</dbReference>